<dbReference type="EMBL" id="JTGH01000010">
    <property type="protein sequence ID" value="KIF60488.1"/>
    <property type="molecule type" value="Genomic_DNA"/>
</dbReference>
<evidence type="ECO:0000313" key="2">
    <source>
        <dbReference type="Proteomes" id="UP000031587"/>
    </source>
</evidence>
<organism evidence="1 2">
    <name type="scientific">Pseudomonas fluorescens</name>
    <dbReference type="NCBI Taxonomy" id="294"/>
    <lineage>
        <taxon>Bacteria</taxon>
        <taxon>Pseudomonadati</taxon>
        <taxon>Pseudomonadota</taxon>
        <taxon>Gammaproteobacteria</taxon>
        <taxon>Pseudomonadales</taxon>
        <taxon>Pseudomonadaceae</taxon>
        <taxon>Pseudomonas</taxon>
    </lineage>
</organism>
<reference evidence="1 2" key="1">
    <citation type="submission" date="2014-11" db="EMBL/GenBank/DDBJ databases">
        <title>Draft genome sequence of Pseudomonas fluorescens strains SF4c SF39a.</title>
        <authorList>
            <person name="Underwood G.E."/>
            <person name="Ly L.K."/>
            <person name="Bitzer A.S."/>
            <person name="Godino A."/>
            <person name="Bucci V."/>
            <person name="Fischer S."/>
            <person name="Silby M.W."/>
        </authorList>
    </citation>
    <scope>NUCLEOTIDE SEQUENCE [LARGE SCALE GENOMIC DNA]</scope>
    <source>
        <strain evidence="1 2">SF4c</strain>
    </source>
</reference>
<name>A0AAE2DLC1_PSEFL</name>
<gene>
    <name evidence="1" type="ORF">QS95_13480</name>
</gene>
<proteinExistence type="predicted"/>
<dbReference type="RefSeq" id="WP_039769001.1">
    <property type="nucleotide sequence ID" value="NZ_JTGH01000010.1"/>
</dbReference>
<evidence type="ECO:0000313" key="1">
    <source>
        <dbReference type="EMBL" id="KIF60488.1"/>
    </source>
</evidence>
<comment type="caution">
    <text evidence="1">The sequence shown here is derived from an EMBL/GenBank/DDBJ whole genome shotgun (WGS) entry which is preliminary data.</text>
</comment>
<accession>A0AAE2DLC1</accession>
<dbReference type="Proteomes" id="UP000031587">
    <property type="component" value="Unassembled WGS sequence"/>
</dbReference>
<dbReference type="AlphaFoldDB" id="A0AAE2DLC1"/>
<sequence>MEIIVDLYGTSETEQDAKNKAESVLEKAGKIVSISSVQLNPENHSATVTYTLEKDPNYVPSSGLH</sequence>
<protein>
    <submittedName>
        <fullName evidence="1">Uncharacterized protein</fullName>
    </submittedName>
</protein>